<keyword evidence="7" id="KW-1185">Reference proteome</keyword>
<protein>
    <submittedName>
        <fullName evidence="6">RAS protein activator like-3-like isoform X1</fullName>
    </submittedName>
</protein>
<dbReference type="EMBL" id="JAHFZB010000042">
    <property type="protein sequence ID" value="KAK6468806.1"/>
    <property type="molecule type" value="Genomic_DNA"/>
</dbReference>
<accession>A0ABR0Y826</accession>
<feature type="compositionally biased region" description="Polar residues" evidence="3">
    <location>
        <begin position="1105"/>
        <end position="1115"/>
    </location>
</feature>
<organism evidence="6 7">
    <name type="scientific">Huso huso</name>
    <name type="common">Beluga</name>
    <name type="synonym">Acipenser huso</name>
    <dbReference type="NCBI Taxonomy" id="61971"/>
    <lineage>
        <taxon>Eukaryota</taxon>
        <taxon>Metazoa</taxon>
        <taxon>Chordata</taxon>
        <taxon>Craniata</taxon>
        <taxon>Vertebrata</taxon>
        <taxon>Euteleostomi</taxon>
        <taxon>Actinopterygii</taxon>
        <taxon>Chondrostei</taxon>
        <taxon>Acipenseriformes</taxon>
        <taxon>Acipenseridae</taxon>
        <taxon>Huso</taxon>
    </lineage>
</organism>
<feature type="compositionally biased region" description="Basic and acidic residues" evidence="3">
    <location>
        <begin position="103"/>
        <end position="115"/>
    </location>
</feature>
<keyword evidence="2" id="KW-0175">Coiled coil</keyword>
<evidence type="ECO:0000259" key="5">
    <source>
        <dbReference type="PROSITE" id="PS50018"/>
    </source>
</evidence>
<dbReference type="Gene3D" id="2.60.40.150">
    <property type="entry name" value="C2 domain"/>
    <property type="match status" value="1"/>
</dbReference>
<dbReference type="InterPro" id="IPR001936">
    <property type="entry name" value="RasGAP_dom"/>
</dbReference>
<feature type="domain" description="C2" evidence="4">
    <location>
        <begin position="378"/>
        <end position="498"/>
    </location>
</feature>
<evidence type="ECO:0000313" key="6">
    <source>
        <dbReference type="EMBL" id="KAK6468806.1"/>
    </source>
</evidence>
<dbReference type="InterPro" id="IPR057606">
    <property type="entry name" value="SynGAP1-like_PH"/>
</dbReference>
<dbReference type="InterPro" id="IPR008936">
    <property type="entry name" value="Rho_GTPase_activation_prot"/>
</dbReference>
<feature type="coiled-coil region" evidence="2">
    <location>
        <begin position="993"/>
        <end position="1045"/>
    </location>
</feature>
<sequence>MGIGTELEIEPQEPQQPGSSLPEETPPAPSCSMDDNTLLKTYKWHTGTKPGVEGLKAEGVSGEKGGTKWAKMQTWRKALSEDSGSDSATKRNKNFSATAPPSKAEDPAGGHEKPPRKSPFRRALSEPPGSMMAVMSSSKEQQRSPEGQSPSEGPQQKGALLRKYLRSVSQRFRKPRAQNKPEATASMDISTDEPAVAPLPLRLSWAPPQEVPVWDISSCSLLDGRMVISREDEPVYRIRNRVSSCLSHLNLAGSRCNLEGPTENAPPLGQKPKGQSEGGVKGMIIRRFKQGPLARSSSQLNDVNGSLDSVRPASVLGSRESLTMPVSMAESLDLSNDKNIVIRPLHSSILGEKYCFEVINAEGSRCFGCTSAAERDRWIENLRRAAQPNKDNCERTENMLSFWVNDAKDLAPKKRYFWELHLDGSLYARTTSKTNTTGTLFWGELFELDNLPPVSQLTLHLFRDEESKKKSKEDNSPLGSVSISLPELTGRQFVERWYPVAGHSGKERNREGGAVVASIRIKARYQNVKVLPIEQYKEFAEYITFNYMELCTGLEPVISVKEKEELACALVHVLQSIGKAKDFLKDLGIAEVDRFGEKESLIFRENTLVTKAIDEYMKLVGQKYLIDTLGDFITGLYQSSVSCEVDPQKCSPSELQEQQQHLRSGCEEAFQRITEAYSSFPGELNEIFSCWQEECSIREKRDIGTRLICASLFLRFLCPAIMSPSLFGLTQQYPPDGTARTLTLTAKVIQNLANFTPFGDKEEYMLFMNEFLEQHWDRIYSFPVDFLQDMHRSNPDSEVHMSFCRETAMATVDLPLQLSILHELLCAIIAPIDQPAIDKLHPLPSVLNRITDSLGSSAPRISIGSMIVEQSKPVYVPPKDLVKYSPVNNSMQQIYCEDKYRALGKERRAVQRTQSVPARNKTHKGLPARQASTEELPPYPETPQLDISYPASRQDRQTQDQAGMKQLSKTVPWINPPPESLVDKKENEGLHPLEKHDQELSELRRDLDSAADREMELAKRLEDFIAQSQDQHALLQGQVQELRGQLEARDEQLASTTFRLGVIEEERGEDLDKLSAASAALERMNMLEQQYADLVNVINQLKEAQASNQTSNHVAPSNPEKEPLENRDDETKGP</sequence>
<dbReference type="InterPro" id="IPR035892">
    <property type="entry name" value="C2_domain_sf"/>
</dbReference>
<evidence type="ECO:0000256" key="2">
    <source>
        <dbReference type="SAM" id="Coils"/>
    </source>
</evidence>
<dbReference type="SUPFAM" id="SSF50729">
    <property type="entry name" value="PH domain-like"/>
    <property type="match status" value="1"/>
</dbReference>
<gene>
    <name evidence="6" type="ORF">HHUSO_G33159</name>
</gene>
<dbReference type="CDD" id="cd05136">
    <property type="entry name" value="RasGAP_DAB2IP"/>
    <property type="match status" value="1"/>
</dbReference>
<keyword evidence="1" id="KW-0343">GTPase activation</keyword>
<dbReference type="InterPro" id="IPR000008">
    <property type="entry name" value="C2_dom"/>
</dbReference>
<name>A0ABR0Y826_HUSHU</name>
<dbReference type="SUPFAM" id="SSF49562">
    <property type="entry name" value="C2 domain (Calcium/lipid-binding domain, CaLB)"/>
    <property type="match status" value="1"/>
</dbReference>
<dbReference type="Pfam" id="PF00616">
    <property type="entry name" value="RasGAP"/>
    <property type="match status" value="1"/>
</dbReference>
<evidence type="ECO:0000259" key="4">
    <source>
        <dbReference type="PROSITE" id="PS50004"/>
    </source>
</evidence>
<dbReference type="PANTHER" id="PTHR10194:SF96">
    <property type="entry name" value="RAS PROTEIN ACTIVATOR LIKE-3"/>
    <property type="match status" value="1"/>
</dbReference>
<feature type="region of interest" description="Disordered" evidence="3">
    <location>
        <begin position="908"/>
        <end position="984"/>
    </location>
</feature>
<dbReference type="InterPro" id="IPR039360">
    <property type="entry name" value="Ras_GTPase"/>
</dbReference>
<dbReference type="PROSITE" id="PS00509">
    <property type="entry name" value="RAS_GTPASE_ACTIV_1"/>
    <property type="match status" value="1"/>
</dbReference>
<dbReference type="CDD" id="cd04013">
    <property type="entry name" value="C2_SynGAP_like"/>
    <property type="match status" value="1"/>
</dbReference>
<feature type="region of interest" description="Disordered" evidence="3">
    <location>
        <begin position="1105"/>
        <end position="1134"/>
    </location>
</feature>
<dbReference type="SMART" id="SM00323">
    <property type="entry name" value="RasGAP"/>
    <property type="match status" value="1"/>
</dbReference>
<feature type="compositionally biased region" description="Basic and acidic residues" evidence="3">
    <location>
        <begin position="1119"/>
        <end position="1134"/>
    </location>
</feature>
<dbReference type="PROSITE" id="PS50018">
    <property type="entry name" value="RAS_GTPASE_ACTIV_2"/>
    <property type="match status" value="1"/>
</dbReference>
<evidence type="ECO:0000313" key="7">
    <source>
        <dbReference type="Proteomes" id="UP001369086"/>
    </source>
</evidence>
<dbReference type="PANTHER" id="PTHR10194">
    <property type="entry name" value="RAS GTPASE-ACTIVATING PROTEINS"/>
    <property type="match status" value="1"/>
</dbReference>
<dbReference type="InterPro" id="IPR023152">
    <property type="entry name" value="RasGAP_CS"/>
</dbReference>
<evidence type="ECO:0000256" key="3">
    <source>
        <dbReference type="SAM" id="MobiDB-lite"/>
    </source>
</evidence>
<feature type="compositionally biased region" description="Low complexity" evidence="3">
    <location>
        <begin position="12"/>
        <end position="23"/>
    </location>
</feature>
<dbReference type="Pfam" id="PF25321">
    <property type="entry name" value="PH_RASGAP"/>
    <property type="match status" value="1"/>
</dbReference>
<reference evidence="6 7" key="1">
    <citation type="submission" date="2021-05" db="EMBL/GenBank/DDBJ databases">
        <authorList>
            <person name="Zahm M."/>
            <person name="Klopp C."/>
            <person name="Cabau C."/>
            <person name="Kuhl H."/>
            <person name="Suciu R."/>
            <person name="Ciorpac M."/>
            <person name="Holostenco D."/>
            <person name="Gessner J."/>
            <person name="Wuertz S."/>
            <person name="Hohne C."/>
            <person name="Stock M."/>
            <person name="Gislard M."/>
            <person name="Lluch J."/>
            <person name="Milhes M."/>
            <person name="Lampietro C."/>
            <person name="Lopez Roques C."/>
            <person name="Donnadieu C."/>
            <person name="Du K."/>
            <person name="Schartl M."/>
            <person name="Guiguen Y."/>
        </authorList>
    </citation>
    <scope>NUCLEOTIDE SEQUENCE [LARGE SCALE GENOMIC DNA]</scope>
    <source>
        <strain evidence="6">Hh-F2</strain>
        <tissue evidence="6">Blood</tissue>
    </source>
</reference>
<evidence type="ECO:0000256" key="1">
    <source>
        <dbReference type="ARBA" id="ARBA00022468"/>
    </source>
</evidence>
<dbReference type="PROSITE" id="PS50004">
    <property type="entry name" value="C2"/>
    <property type="match status" value="1"/>
</dbReference>
<feature type="domain" description="Ras-GAP" evidence="5">
    <location>
        <begin position="562"/>
        <end position="754"/>
    </location>
</feature>
<proteinExistence type="predicted"/>
<comment type="caution">
    <text evidence="6">The sequence shown here is derived from an EMBL/GenBank/DDBJ whole genome shotgun (WGS) entry which is preliminary data.</text>
</comment>
<feature type="compositionally biased region" description="Polar residues" evidence="3">
    <location>
        <begin position="135"/>
        <end position="154"/>
    </location>
</feature>
<dbReference type="Gene3D" id="1.10.506.10">
    <property type="entry name" value="GTPase Activation - p120gap, domain 1"/>
    <property type="match status" value="2"/>
</dbReference>
<feature type="region of interest" description="Disordered" evidence="3">
    <location>
        <begin position="1"/>
        <end position="158"/>
    </location>
</feature>
<dbReference type="Proteomes" id="UP001369086">
    <property type="component" value="Unassembled WGS sequence"/>
</dbReference>
<dbReference type="SUPFAM" id="SSF48350">
    <property type="entry name" value="GTPase activation domain, GAP"/>
    <property type="match status" value="1"/>
</dbReference>